<dbReference type="AlphaFoldDB" id="A0A2G5D3F8"/>
<dbReference type="SUPFAM" id="SSF49478">
    <property type="entry name" value="Cna protein B-type domain"/>
    <property type="match status" value="1"/>
</dbReference>
<name>A0A2G5D3F8_AQUCA</name>
<organism evidence="3 4">
    <name type="scientific">Aquilegia coerulea</name>
    <name type="common">Rocky mountain columbine</name>
    <dbReference type="NCBI Taxonomy" id="218851"/>
    <lineage>
        <taxon>Eukaryota</taxon>
        <taxon>Viridiplantae</taxon>
        <taxon>Streptophyta</taxon>
        <taxon>Embryophyta</taxon>
        <taxon>Tracheophyta</taxon>
        <taxon>Spermatophyta</taxon>
        <taxon>Magnoliopsida</taxon>
        <taxon>Ranunculales</taxon>
        <taxon>Ranunculaceae</taxon>
        <taxon>Thalictroideae</taxon>
        <taxon>Aquilegia</taxon>
    </lineage>
</organism>
<protein>
    <recommendedName>
        <fullName evidence="2">DUF7152 domain-containing protein</fullName>
    </recommendedName>
</protein>
<dbReference type="InterPro" id="IPR051417">
    <property type="entry name" value="SDr/BOS_complex"/>
</dbReference>
<dbReference type="PANTHER" id="PTHR23303">
    <property type="entry name" value="CARBOXYPEPTIDASE REGULATORY REGION-CONTAINING"/>
    <property type="match status" value="1"/>
</dbReference>
<accession>A0A2G5D3F8</accession>
<keyword evidence="4" id="KW-1185">Reference proteome</keyword>
<dbReference type="GO" id="GO:0005789">
    <property type="term" value="C:endoplasmic reticulum membrane"/>
    <property type="evidence" value="ECO:0007669"/>
    <property type="project" value="TreeGrafter"/>
</dbReference>
<dbReference type="InParanoid" id="A0A2G5D3F8"/>
<keyword evidence="1" id="KW-0732">Signal</keyword>
<gene>
    <name evidence="3" type="ORF">AQUCO_02900111v1</name>
</gene>
<proteinExistence type="predicted"/>
<evidence type="ECO:0000313" key="4">
    <source>
        <dbReference type="Proteomes" id="UP000230069"/>
    </source>
</evidence>
<evidence type="ECO:0000256" key="1">
    <source>
        <dbReference type="ARBA" id="ARBA00022729"/>
    </source>
</evidence>
<reference evidence="3 4" key="1">
    <citation type="submission" date="2017-09" db="EMBL/GenBank/DDBJ databases">
        <title>WGS assembly of Aquilegia coerulea Goldsmith.</title>
        <authorList>
            <person name="Hodges S."/>
            <person name="Kramer E."/>
            <person name="Nordborg M."/>
            <person name="Tomkins J."/>
            <person name="Borevitz J."/>
            <person name="Derieg N."/>
            <person name="Yan J."/>
            <person name="Mihaltcheva S."/>
            <person name="Hayes R.D."/>
            <person name="Rokhsar D."/>
        </authorList>
    </citation>
    <scope>NUCLEOTIDE SEQUENCE [LARGE SCALE GENOMIC DNA]</scope>
    <source>
        <strain evidence="4">cv. Goldsmith</strain>
    </source>
</reference>
<sequence>MGTISLLSGQPKEGVSIEARSESKGYYEETRTDSLGSYRLRGLIPDMTYIIKVVAKEEWGTTRVERASPEHFSVKVGAEDIEGLDFVVFEKPEMTILSGHVEGNGISELQSQLVIEVKSASEPYKISSVLPLPFSHFFQIHDLPKAKHLVQLRYSLPSSSKRFESEIIEVDLEKQAQIHVGPLGFKIEENLHKQDLTPAPVFPLIVGVSVIALFISMPRLKDLYHLTVTSWSGATTVKKELRKPVLRKKTF</sequence>
<evidence type="ECO:0000313" key="3">
    <source>
        <dbReference type="EMBL" id="PIA38041.1"/>
    </source>
</evidence>
<evidence type="ECO:0000259" key="2">
    <source>
        <dbReference type="Pfam" id="PF23662"/>
    </source>
</evidence>
<dbReference type="OrthoDB" id="10263633at2759"/>
<dbReference type="PANTHER" id="PTHR23303:SF14">
    <property type="entry name" value="BOS COMPLEX SUBUNIT NOMO1-RELATED"/>
    <property type="match status" value="1"/>
</dbReference>
<dbReference type="STRING" id="218851.A0A2G5D3F8"/>
<dbReference type="Proteomes" id="UP000230069">
    <property type="component" value="Unassembled WGS sequence"/>
</dbReference>
<feature type="domain" description="DUF7152" evidence="2">
    <location>
        <begin position="93"/>
        <end position="192"/>
    </location>
</feature>
<dbReference type="Pfam" id="PF23662">
    <property type="entry name" value="DUF7152"/>
    <property type="match status" value="1"/>
</dbReference>
<dbReference type="InterPro" id="IPR055576">
    <property type="entry name" value="DUF7152"/>
</dbReference>
<dbReference type="EMBL" id="KZ305046">
    <property type="protein sequence ID" value="PIA38041.1"/>
    <property type="molecule type" value="Genomic_DNA"/>
</dbReference>